<keyword evidence="11" id="KW-1185">Reference proteome</keyword>
<dbReference type="InterPro" id="IPR003416">
    <property type="entry name" value="MgtC/SapB/SrpB/YhiD_fam"/>
</dbReference>
<feature type="domain" description="MgtC-like C-terminal" evidence="9">
    <location>
        <begin position="150"/>
        <end position="227"/>
    </location>
</feature>
<evidence type="ECO:0000259" key="8">
    <source>
        <dbReference type="Pfam" id="PF02308"/>
    </source>
</evidence>
<dbReference type="AlphaFoldDB" id="H0R3V7"/>
<evidence type="ECO:0000313" key="11">
    <source>
        <dbReference type="Proteomes" id="UP000035034"/>
    </source>
</evidence>
<evidence type="ECO:0000259" key="9">
    <source>
        <dbReference type="Pfam" id="PF21770"/>
    </source>
</evidence>
<evidence type="ECO:0000256" key="7">
    <source>
        <dbReference type="SAM" id="Phobius"/>
    </source>
</evidence>
<dbReference type="EMBL" id="BAEH01000094">
    <property type="protein sequence ID" value="GAB19758.1"/>
    <property type="molecule type" value="Genomic_DNA"/>
</dbReference>
<evidence type="ECO:0000256" key="6">
    <source>
        <dbReference type="ARBA" id="ARBA00023136"/>
    </source>
</evidence>
<dbReference type="RefSeq" id="WP_007319093.1">
    <property type="nucleotide sequence ID" value="NZ_BAEH01000094.1"/>
</dbReference>
<feature type="transmembrane region" description="Helical" evidence="7">
    <location>
        <begin position="35"/>
        <end position="52"/>
    </location>
</feature>
<dbReference type="GO" id="GO:0005886">
    <property type="term" value="C:plasma membrane"/>
    <property type="evidence" value="ECO:0007669"/>
    <property type="project" value="UniProtKB-SubCell"/>
</dbReference>
<keyword evidence="5 7" id="KW-1133">Transmembrane helix</keyword>
<feature type="transmembrane region" description="Helical" evidence="7">
    <location>
        <begin position="64"/>
        <end position="81"/>
    </location>
</feature>
<evidence type="ECO:0000313" key="10">
    <source>
        <dbReference type="EMBL" id="GAB19758.1"/>
    </source>
</evidence>
<dbReference type="InterPro" id="IPR048640">
    <property type="entry name" value="MgtC-like_C"/>
</dbReference>
<dbReference type="Pfam" id="PF02308">
    <property type="entry name" value="MgtC"/>
    <property type="match status" value="1"/>
</dbReference>
<dbReference type="OrthoDB" id="9811198at2"/>
<reference evidence="10 11" key="1">
    <citation type="submission" date="2011-12" db="EMBL/GenBank/DDBJ databases">
        <title>Whole genome shotgun sequence of Gordonia effusa NBRC 100432.</title>
        <authorList>
            <person name="Yoshida I."/>
            <person name="Takarada H."/>
            <person name="Hosoyama A."/>
            <person name="Tsuchikane K."/>
            <person name="Katsumata H."/>
            <person name="Yamazaki S."/>
            <person name="Fujita N."/>
        </authorList>
    </citation>
    <scope>NUCLEOTIDE SEQUENCE [LARGE SCALE GENOMIC DNA]</scope>
    <source>
        <strain evidence="10 11">NBRC 100432</strain>
    </source>
</reference>
<keyword evidence="4 7" id="KW-0812">Transmembrane</keyword>
<evidence type="ECO:0000256" key="3">
    <source>
        <dbReference type="ARBA" id="ARBA00022475"/>
    </source>
</evidence>
<dbReference type="Gene3D" id="3.30.70.260">
    <property type="match status" value="1"/>
</dbReference>
<feature type="domain" description="MgtC/SapB/SrpB/YhiD N-terminal" evidence="8">
    <location>
        <begin position="14"/>
        <end position="133"/>
    </location>
</feature>
<dbReference type="PANTHER" id="PTHR33778">
    <property type="entry name" value="PROTEIN MGTC"/>
    <property type="match status" value="1"/>
</dbReference>
<dbReference type="PANTHER" id="PTHR33778:SF3">
    <property type="entry name" value="PROTEIN MGTC"/>
    <property type="match status" value="1"/>
</dbReference>
<protein>
    <submittedName>
        <fullName evidence="10">MgtC/SapB family protein</fullName>
    </submittedName>
</protein>
<name>H0R3V7_9ACTN</name>
<accession>H0R3V7</accession>
<dbReference type="STRING" id="1077974.GOEFS_094_00570"/>
<comment type="caution">
    <text evidence="10">The sequence shown here is derived from an EMBL/GenBank/DDBJ whole genome shotgun (WGS) entry which is preliminary data.</text>
</comment>
<dbReference type="Pfam" id="PF21770">
    <property type="entry name" value="MgtC_SapB_C"/>
    <property type="match status" value="1"/>
</dbReference>
<dbReference type="Proteomes" id="UP000035034">
    <property type="component" value="Unassembled WGS sequence"/>
</dbReference>
<comment type="subcellular location">
    <subcellularLocation>
        <location evidence="1">Cell membrane</location>
        <topology evidence="1">Multi-pass membrane protein</topology>
    </subcellularLocation>
</comment>
<gene>
    <name evidence="10" type="ORF">GOEFS_094_00570</name>
</gene>
<evidence type="ECO:0000256" key="5">
    <source>
        <dbReference type="ARBA" id="ARBA00022989"/>
    </source>
</evidence>
<feature type="transmembrane region" description="Helical" evidence="7">
    <location>
        <begin position="111"/>
        <end position="128"/>
    </location>
</feature>
<organism evidence="10 11">
    <name type="scientific">Gordonia effusa NBRC 100432</name>
    <dbReference type="NCBI Taxonomy" id="1077974"/>
    <lineage>
        <taxon>Bacteria</taxon>
        <taxon>Bacillati</taxon>
        <taxon>Actinomycetota</taxon>
        <taxon>Actinomycetes</taxon>
        <taxon>Mycobacteriales</taxon>
        <taxon>Gordoniaceae</taxon>
        <taxon>Gordonia</taxon>
    </lineage>
</organism>
<keyword evidence="6 7" id="KW-0472">Membrane</keyword>
<dbReference type="InterPro" id="IPR049177">
    <property type="entry name" value="MgtC_SapB_SrpB_YhiD_N"/>
</dbReference>
<sequence>MTTWDIALRVGSGLLFGAAIGFERQWRSRSAGLRTNALVSLGAALFVVMGAYSFTGPDADPTRVAAQVVSGIGFLGAGVIMKQGSTVSGLNTAATLWASAAVGALAGGGMFWVSLAGALAIIAANMVLRPLGRAMDRQHRDSREDSPAEYQFEVRCPTDAEAAIRRLVFDAISRPDLTVQSIAAIDLPDDEGVRITVTALADERNDREIEAAIADVIVAPAVSAVRWTVIDLSAVD</sequence>
<dbReference type="eggNOG" id="COG1285">
    <property type="taxonomic scope" value="Bacteria"/>
</dbReference>
<comment type="similarity">
    <text evidence="2">Belongs to the MgtC/SapB family.</text>
</comment>
<keyword evidence="3" id="KW-1003">Cell membrane</keyword>
<evidence type="ECO:0000256" key="4">
    <source>
        <dbReference type="ARBA" id="ARBA00022692"/>
    </source>
</evidence>
<dbReference type="PRINTS" id="PR01837">
    <property type="entry name" value="MGTCSAPBPROT"/>
</dbReference>
<proteinExistence type="inferred from homology"/>
<evidence type="ECO:0000256" key="2">
    <source>
        <dbReference type="ARBA" id="ARBA00009298"/>
    </source>
</evidence>
<evidence type="ECO:0000256" key="1">
    <source>
        <dbReference type="ARBA" id="ARBA00004651"/>
    </source>
</evidence>